<reference evidence="1 2" key="1">
    <citation type="submission" date="2016-07" db="EMBL/GenBank/DDBJ databases">
        <title>Pervasive Adenine N6-methylation of Active Genes in Fungi.</title>
        <authorList>
            <consortium name="DOE Joint Genome Institute"/>
            <person name="Mondo S.J."/>
            <person name="Dannebaum R.O."/>
            <person name="Kuo R.C."/>
            <person name="Labutti K."/>
            <person name="Haridas S."/>
            <person name="Kuo A."/>
            <person name="Salamov A."/>
            <person name="Ahrendt S.R."/>
            <person name="Lipzen A."/>
            <person name="Sullivan W."/>
            <person name="Andreopoulos W.B."/>
            <person name="Clum A."/>
            <person name="Lindquist E."/>
            <person name="Daum C."/>
            <person name="Ramamoorthy G.K."/>
            <person name="Gryganskyi A."/>
            <person name="Culley D."/>
            <person name="Magnuson J.K."/>
            <person name="James T.Y."/>
            <person name="O'Malley M.A."/>
            <person name="Stajich J.E."/>
            <person name="Spatafora J.W."/>
            <person name="Visel A."/>
            <person name="Grigoriev I.V."/>
        </authorList>
    </citation>
    <scope>NUCLEOTIDE SEQUENCE [LARGE SCALE GENOMIC DNA]</scope>
    <source>
        <strain evidence="1 2">12-1054</strain>
    </source>
</reference>
<dbReference type="AlphaFoldDB" id="A0A1Y2FDB4"/>
<evidence type="ECO:0000313" key="1">
    <source>
        <dbReference type="EMBL" id="ORY81909.1"/>
    </source>
</evidence>
<organism evidence="1 2">
    <name type="scientific">Protomyces lactucae-debilis</name>
    <dbReference type="NCBI Taxonomy" id="2754530"/>
    <lineage>
        <taxon>Eukaryota</taxon>
        <taxon>Fungi</taxon>
        <taxon>Dikarya</taxon>
        <taxon>Ascomycota</taxon>
        <taxon>Taphrinomycotina</taxon>
        <taxon>Taphrinomycetes</taxon>
        <taxon>Taphrinales</taxon>
        <taxon>Protomycetaceae</taxon>
        <taxon>Protomyces</taxon>
    </lineage>
</organism>
<evidence type="ECO:0000313" key="2">
    <source>
        <dbReference type="Proteomes" id="UP000193685"/>
    </source>
</evidence>
<accession>A0A1Y2FDB4</accession>
<gene>
    <name evidence="1" type="ORF">BCR37DRAFT_379805</name>
</gene>
<keyword evidence="2" id="KW-1185">Reference proteome</keyword>
<name>A0A1Y2FDB4_PROLT</name>
<dbReference type="OrthoDB" id="3942336at2759"/>
<dbReference type="EMBL" id="MCFI01000010">
    <property type="protein sequence ID" value="ORY81909.1"/>
    <property type="molecule type" value="Genomic_DNA"/>
</dbReference>
<sequence length="203" mass="22483">MPFSGADLERGMGSLVNHCATQYSAFSWDKEEQKLMDTLLSKCEDAGLTCSRVYFVRSRIGFRALSKMLFYTLSGLPSHRSRQTTMALQACFAAVCFASLGCRVGDLSLSKGYSGEECLQYKDISVVVNAQYGYLTDIQRHVSIDVTLRAEKGHKRDSSKRVIRIGLLPLTPHVDFITHLLVHAARHGAIAPDLSVNAVLQPR</sequence>
<dbReference type="RefSeq" id="XP_040725043.1">
    <property type="nucleotide sequence ID" value="XM_040869349.1"/>
</dbReference>
<dbReference type="Proteomes" id="UP000193685">
    <property type="component" value="Unassembled WGS sequence"/>
</dbReference>
<dbReference type="GeneID" id="63785948"/>
<proteinExistence type="predicted"/>
<protein>
    <submittedName>
        <fullName evidence="1">Uncharacterized protein</fullName>
    </submittedName>
</protein>
<comment type="caution">
    <text evidence="1">The sequence shown here is derived from an EMBL/GenBank/DDBJ whole genome shotgun (WGS) entry which is preliminary data.</text>
</comment>